<keyword evidence="1" id="KW-0596">Phosphopantetheine</keyword>
<dbReference type="InterPro" id="IPR001031">
    <property type="entry name" value="Thioesterase"/>
</dbReference>
<dbReference type="SMART" id="SM00827">
    <property type="entry name" value="PKS_AT"/>
    <property type="match status" value="1"/>
</dbReference>
<dbReference type="PROSITE" id="PS52004">
    <property type="entry name" value="KS3_2"/>
    <property type="match status" value="1"/>
</dbReference>
<dbReference type="GO" id="GO:0006633">
    <property type="term" value="P:fatty acid biosynthetic process"/>
    <property type="evidence" value="ECO:0007669"/>
    <property type="project" value="TreeGrafter"/>
</dbReference>
<dbReference type="Gene3D" id="3.40.50.1820">
    <property type="entry name" value="alpha/beta hydrolase"/>
    <property type="match status" value="1"/>
</dbReference>
<dbReference type="PANTHER" id="PTHR43775:SF37">
    <property type="entry name" value="SI:DKEY-61P9.11"/>
    <property type="match status" value="1"/>
</dbReference>
<dbReference type="Pfam" id="PF22621">
    <property type="entry name" value="CurL-like_PKS_C"/>
    <property type="match status" value="1"/>
</dbReference>
<dbReference type="Gene3D" id="3.40.366.10">
    <property type="entry name" value="Malonyl-Coenzyme A Acyl Carrier Protein, domain 2"/>
    <property type="match status" value="1"/>
</dbReference>
<dbReference type="Pfam" id="PF00109">
    <property type="entry name" value="ketoacyl-synt"/>
    <property type="match status" value="1"/>
</dbReference>
<dbReference type="InterPro" id="IPR014031">
    <property type="entry name" value="Ketoacyl_synth_C"/>
</dbReference>
<dbReference type="InterPro" id="IPR014030">
    <property type="entry name" value="Ketoacyl_synth_N"/>
</dbReference>
<feature type="domain" description="Ketosynthase family 3 (KS3)" evidence="6">
    <location>
        <begin position="1"/>
        <end position="425"/>
    </location>
</feature>
<dbReference type="InterPro" id="IPR001227">
    <property type="entry name" value="Ac_transferase_dom_sf"/>
</dbReference>
<evidence type="ECO:0000256" key="3">
    <source>
        <dbReference type="ARBA" id="ARBA00022679"/>
    </source>
</evidence>
<dbReference type="CDD" id="cd00833">
    <property type="entry name" value="PKS"/>
    <property type="match status" value="1"/>
</dbReference>
<dbReference type="FunFam" id="3.40.47.10:FF:000019">
    <property type="entry name" value="Polyketide synthase type I"/>
    <property type="match status" value="1"/>
</dbReference>
<dbReference type="InterPro" id="IPR016036">
    <property type="entry name" value="Malonyl_transacylase_ACP-bd"/>
</dbReference>
<evidence type="ECO:0000259" key="5">
    <source>
        <dbReference type="PROSITE" id="PS50075"/>
    </source>
</evidence>
<dbReference type="InterPro" id="IPR014043">
    <property type="entry name" value="Acyl_transferase_dom"/>
</dbReference>
<dbReference type="PANTHER" id="PTHR43775">
    <property type="entry name" value="FATTY ACID SYNTHASE"/>
    <property type="match status" value="1"/>
</dbReference>
<dbReference type="SUPFAM" id="SSF51735">
    <property type="entry name" value="NAD(P)-binding Rossmann-fold domains"/>
    <property type="match status" value="1"/>
</dbReference>
<dbReference type="Gene3D" id="1.10.1200.10">
    <property type="entry name" value="ACP-like"/>
    <property type="match status" value="1"/>
</dbReference>
<dbReference type="SMART" id="SM00823">
    <property type="entry name" value="PKS_PP"/>
    <property type="match status" value="1"/>
</dbReference>
<dbReference type="InterPro" id="IPR029063">
    <property type="entry name" value="SAM-dependent_MTases_sf"/>
</dbReference>
<dbReference type="SUPFAM" id="SSF53335">
    <property type="entry name" value="S-adenosyl-L-methionine-dependent methyltransferases"/>
    <property type="match status" value="1"/>
</dbReference>
<dbReference type="Gene3D" id="3.40.50.150">
    <property type="entry name" value="Vaccinia Virus protein VP39"/>
    <property type="match status" value="1"/>
</dbReference>
<keyword evidence="2" id="KW-0597">Phosphoprotein</keyword>
<dbReference type="SUPFAM" id="SSF52151">
    <property type="entry name" value="FabD/lysophospholipase-like"/>
    <property type="match status" value="1"/>
</dbReference>
<name>A0AAE3GRP1_9CYAN</name>
<evidence type="ECO:0000256" key="1">
    <source>
        <dbReference type="ARBA" id="ARBA00022450"/>
    </source>
</evidence>
<dbReference type="Proteomes" id="UP001204953">
    <property type="component" value="Unassembled WGS sequence"/>
</dbReference>
<dbReference type="InterPro" id="IPR020841">
    <property type="entry name" value="PKS_Beta-ketoAc_synthase_dom"/>
</dbReference>
<dbReference type="InterPro" id="IPR013217">
    <property type="entry name" value="Methyltransf_12"/>
</dbReference>
<dbReference type="InterPro" id="IPR016035">
    <property type="entry name" value="Acyl_Trfase/lysoPLipase"/>
</dbReference>
<keyword evidence="4" id="KW-0511">Multifunctional enzyme</keyword>
<evidence type="ECO:0000313" key="7">
    <source>
        <dbReference type="EMBL" id="MCP2728618.1"/>
    </source>
</evidence>
<dbReference type="GO" id="GO:0031177">
    <property type="term" value="F:phosphopantetheine binding"/>
    <property type="evidence" value="ECO:0007669"/>
    <property type="project" value="InterPro"/>
</dbReference>
<dbReference type="Pfam" id="PF08242">
    <property type="entry name" value="Methyltransf_12"/>
    <property type="match status" value="1"/>
</dbReference>
<dbReference type="SMART" id="SM00825">
    <property type="entry name" value="PKS_KS"/>
    <property type="match status" value="1"/>
</dbReference>
<dbReference type="Pfam" id="PF00550">
    <property type="entry name" value="PP-binding"/>
    <property type="match status" value="1"/>
</dbReference>
<accession>A0AAE3GRP1</accession>
<reference evidence="7" key="1">
    <citation type="submission" date="2022-06" db="EMBL/GenBank/DDBJ databases">
        <title>New cyanobacteria of genus Symplocastrum in benthos of Lake Baikal.</title>
        <authorList>
            <person name="Sorokovikova E."/>
            <person name="Tikhonova I."/>
            <person name="Krasnopeev A."/>
            <person name="Evseev P."/>
            <person name="Gladkikh A."/>
            <person name="Belykh O."/>
        </authorList>
    </citation>
    <scope>NUCLEOTIDE SEQUENCE</scope>
    <source>
        <strain evidence="7">BBK-W-15</strain>
    </source>
</reference>
<dbReference type="Pfam" id="PF00698">
    <property type="entry name" value="Acyl_transf_1"/>
    <property type="match status" value="1"/>
</dbReference>
<evidence type="ECO:0000256" key="2">
    <source>
        <dbReference type="ARBA" id="ARBA00022553"/>
    </source>
</evidence>
<evidence type="ECO:0000259" key="6">
    <source>
        <dbReference type="PROSITE" id="PS52004"/>
    </source>
</evidence>
<dbReference type="PROSITE" id="PS50075">
    <property type="entry name" value="CARRIER"/>
    <property type="match status" value="1"/>
</dbReference>
<gene>
    <name evidence="7" type="ORF">NJ959_09060</name>
</gene>
<dbReference type="InterPro" id="IPR029058">
    <property type="entry name" value="AB_hydrolase_fold"/>
</dbReference>
<dbReference type="InterPro" id="IPR009081">
    <property type="entry name" value="PP-bd_ACP"/>
</dbReference>
<comment type="caution">
    <text evidence="7">The sequence shown here is derived from an EMBL/GenBank/DDBJ whole genome shotgun (WGS) entry which is preliminary data.</text>
</comment>
<organism evidence="7 8">
    <name type="scientific">Limnofasciculus baicalensis BBK-W-15</name>
    <dbReference type="NCBI Taxonomy" id="2699891"/>
    <lineage>
        <taxon>Bacteria</taxon>
        <taxon>Bacillati</taxon>
        <taxon>Cyanobacteriota</taxon>
        <taxon>Cyanophyceae</taxon>
        <taxon>Coleofasciculales</taxon>
        <taxon>Coleofasciculaceae</taxon>
        <taxon>Limnofasciculus</taxon>
        <taxon>Limnofasciculus baicalensis</taxon>
    </lineage>
</organism>
<proteinExistence type="predicted"/>
<dbReference type="SUPFAM" id="SSF53474">
    <property type="entry name" value="alpha/beta-Hydrolases"/>
    <property type="match status" value="1"/>
</dbReference>
<dbReference type="SUPFAM" id="SSF47336">
    <property type="entry name" value="ACP-like"/>
    <property type="match status" value="1"/>
</dbReference>
<evidence type="ECO:0000256" key="4">
    <source>
        <dbReference type="ARBA" id="ARBA00023268"/>
    </source>
</evidence>
<dbReference type="InterPro" id="IPR020806">
    <property type="entry name" value="PKS_PP-bd"/>
</dbReference>
<keyword evidence="8" id="KW-1185">Reference proteome</keyword>
<dbReference type="SUPFAM" id="SSF53901">
    <property type="entry name" value="Thiolase-like"/>
    <property type="match status" value="1"/>
</dbReference>
<dbReference type="FunFam" id="3.40.366.10:FF:000002">
    <property type="entry name" value="Probable polyketide synthase 2"/>
    <property type="match status" value="1"/>
</dbReference>
<feature type="domain" description="Carrier" evidence="5">
    <location>
        <begin position="1569"/>
        <end position="1643"/>
    </location>
</feature>
<dbReference type="InterPro" id="IPR036736">
    <property type="entry name" value="ACP-like_sf"/>
</dbReference>
<dbReference type="Gene3D" id="3.30.70.3290">
    <property type="match status" value="1"/>
</dbReference>
<protein>
    <submittedName>
        <fullName evidence="7">Acyltransferase domain-containing protein</fullName>
    </submittedName>
</protein>
<dbReference type="SUPFAM" id="SSF55048">
    <property type="entry name" value="Probable ACP-binding domain of malonyl-CoA ACP transacylase"/>
    <property type="match status" value="1"/>
</dbReference>
<dbReference type="InterPro" id="IPR050091">
    <property type="entry name" value="PKS_NRPS_Biosynth_Enz"/>
</dbReference>
<dbReference type="GO" id="GO:0044550">
    <property type="term" value="P:secondary metabolite biosynthetic process"/>
    <property type="evidence" value="ECO:0007669"/>
    <property type="project" value="TreeGrafter"/>
</dbReference>
<dbReference type="InterPro" id="IPR016039">
    <property type="entry name" value="Thiolase-like"/>
</dbReference>
<dbReference type="Gene3D" id="3.40.47.10">
    <property type="match status" value="1"/>
</dbReference>
<dbReference type="EMBL" id="JAMZMM010000064">
    <property type="protein sequence ID" value="MCP2728618.1"/>
    <property type="molecule type" value="Genomic_DNA"/>
</dbReference>
<dbReference type="GO" id="GO:0004312">
    <property type="term" value="F:fatty acid synthase activity"/>
    <property type="evidence" value="ECO:0007669"/>
    <property type="project" value="TreeGrafter"/>
</dbReference>
<dbReference type="InterPro" id="IPR036291">
    <property type="entry name" value="NAD(P)-bd_dom_sf"/>
</dbReference>
<evidence type="ECO:0000313" key="8">
    <source>
        <dbReference type="Proteomes" id="UP001204953"/>
    </source>
</evidence>
<dbReference type="CDD" id="cd02440">
    <property type="entry name" value="AdoMet_MTases"/>
    <property type="match status" value="1"/>
</dbReference>
<keyword evidence="7" id="KW-0012">Acyltransferase</keyword>
<sequence>MEKIAIIGVGCRFPCAENPSLFWQLLSNKVDAISDLPSREFDWDILNQHSVVPRTKKNSLWGGFLEDVEFFDPSFFQISPKEAQRMDPQQRLLLEVAWESLENAGIAPLSELSGSKTGVFLGISSYDYHILLSKKAKINAYNGVGNALSIIANRLSYLLNLRGPSLVIDTACSGSLVALHYACQSLLSGESDLCLAGGVNLILTPEPTISFSHAQMMAADGRCKTFDAAADGYVRGEGCGVVVLKRLSDALRDGDNIQAIIRGSAVNQDGLSNGLTAPNGPSQQAVIRQALANAGVKPADISYVETHGTGTSLGDPIEVNSLKAVLMEGREANQPCWIGSVKTNIGHLEAAAGIAGLIKVVLSLQHREIPPHLHLKQLNPYIKIQNTPILIPTELQEWPAQEHPRLAGVSAFGFGGTNAHVVLEEAPSSQEEGTPGLDDGDNLLQTVSTSPHLPLDSSYFDRPCNLLTLSAKTETALRDLVVRYQDHLKANPNQAIANICYTANTGRDRFNHRLAVVVNSREELVAQLSTCEFENLTPQPPSLQGKGGNLKPLSKERGWYRGQVMRKKHPKIAFLFTGQGSQYVKMGQQLYETQPIFRQTLQQCNEILRPYLDYSLLEVLYPAQTGENISSLLDQTAYTQPALFTFEYALYQLWKSWGIEPNVVMGHSVGEYVAACVAGVFSLEDGLKLIAHRGKLMQQLPSGGEMVSLMASEDLVREVIAPYHQTVALAAINGPESVVISGTSQDIGAICQKLEFQGIKTKRLQVSHAFHSPLMAPMLASFEAIANQVTYNQPQIPLVSNVTGKLADDGITTAQYWVDHVSGAVQFASSMETLDQLGYKVFVEIGPKPILLGMGHQCLPDSEGLWLPSFRPGFDEWQVMLSSLGQLYVTGFKVDFSGFDREYGRQKVILPTYPFQRQRYWIEPSLPSNKLVNRISEVEWLPLVLQKRPVDYLLSPISIRQRLISQLPELIDEQDYKIFNNLSNQLESHSVAYILQAFKKIGWQFQIQERFSTADVANKLRIVSHYHRLLDRLLAILAEKGLLLQIDNQWQIIKEQETLNPHEMIDDLLIQYPETEVELSLLQRCGDNLAEALLGERDPLELLYPKVYEQTANQQSRESPISKMMQTLVQKAVLLALEQCQGKVQSTLRILEIGAGTGLTTSYVLPILSHSKIEYVFTDISAFFTAQAQEKFKDYPFVSYQLLDIERDPLTQGFDLHQFDLVIAANVVHATQDLRHTLQQIRQLLAPRGMLVLLELTARLPFIDLTFGLTEGWWRFADHDLRPDYPLLSGSKWLELLQESNFSEAATVGIPIQEDGIVTQEEVILAQSAVIVEPRNWLILSDTAGIGQELAAIFKAKGDICTLVFPSEKYEQLAELEFKIDSSNSRDWQRIFESLHNSVYGIIHLSSLDAIKAENSTVRDLETSVETACRSLSGLVQWLNLTEFSQPPSLWLVTRGTQSIGSEPNILGLAQSSVWKKGNAIAQEHPELNCVRVDLDPQTIGGEAEYLFQEICCETQKDRQVAFRDRIRYVARQIEVSQMETDPAGLDMAASNSLDLNLTDVVKFDGSDASLLSVIKQQLSQVLGIATDKLDIEQPLTEFGIDSLVVIELRKRISKELKVEVALASFLNGSSIAQLKNQIKEGIAERTGVETAQTSPSLVVLQPSGNKPPFFFIHPVAGVVFPYYELACLIGEDQPCYGFQSVGIGDDEQPLTSIEEMAAHYIKDLRRVQPGGPYHIVAWSFGAFVAFEMAVQLEQSGEKVDLLAAIDSPPPSENKIGNVFLGLKFTLISMMPYIWPYIYDYFYLLLADDNQLKTNNIFQRASKKLFNLTQTKFPSQQSFMSESFIKFRQPNVSRMLRVILSNFQSSGNYLPSVYSGKIHLFRTNEKLWEVDQDSTFGWSHLAKGGVEIHQIPGHHLNVLRTPNVQVVAEKLKACIDRERYIKR</sequence>
<dbReference type="Pfam" id="PF00975">
    <property type="entry name" value="Thioesterase"/>
    <property type="match status" value="1"/>
</dbReference>
<keyword evidence="3" id="KW-0808">Transferase</keyword>
<dbReference type="Gene3D" id="3.40.50.720">
    <property type="entry name" value="NAD(P)-binding Rossmann-like Domain"/>
    <property type="match status" value="1"/>
</dbReference>
<dbReference type="InterPro" id="IPR006162">
    <property type="entry name" value="Ppantetheine_attach_site"/>
</dbReference>
<dbReference type="PROSITE" id="PS00012">
    <property type="entry name" value="PHOSPHOPANTETHEINE"/>
    <property type="match status" value="1"/>
</dbReference>
<dbReference type="Pfam" id="PF02801">
    <property type="entry name" value="Ketoacyl-synt_C"/>
    <property type="match status" value="1"/>
</dbReference>